<accession>F0NHA7</accession>
<dbReference type="InterPro" id="IPR036390">
    <property type="entry name" value="WH_DNA-bd_sf"/>
</dbReference>
<protein>
    <recommendedName>
        <fullName evidence="1">Winged helix DNA-binding domain-containing protein</fullName>
    </recommendedName>
</protein>
<dbReference type="SUPFAM" id="SSF46785">
    <property type="entry name" value="Winged helix' DNA-binding domain"/>
    <property type="match status" value="1"/>
</dbReference>
<evidence type="ECO:0000313" key="2">
    <source>
        <dbReference type="EMBL" id="ADX84906.1"/>
    </source>
</evidence>
<dbReference type="InterPro" id="IPR027395">
    <property type="entry name" value="WH_DNA-bd_dom"/>
</dbReference>
<dbReference type="InterPro" id="IPR036388">
    <property type="entry name" value="WH-like_DNA-bd_sf"/>
</dbReference>
<dbReference type="PANTHER" id="PTHR37318:SF1">
    <property type="entry name" value="BSL7504 PROTEIN"/>
    <property type="match status" value="1"/>
</dbReference>
<organism evidence="2 3">
    <name type="scientific">Saccharolobus islandicus (strain REY15A)</name>
    <name type="common">Sulfolobus islandicus</name>
    <dbReference type="NCBI Taxonomy" id="930945"/>
    <lineage>
        <taxon>Archaea</taxon>
        <taxon>Thermoproteota</taxon>
        <taxon>Thermoprotei</taxon>
        <taxon>Sulfolobales</taxon>
        <taxon>Sulfolobaceae</taxon>
        <taxon>Saccharolobus</taxon>
    </lineage>
</organism>
<dbReference type="GeneID" id="12417731"/>
<dbReference type="AlphaFoldDB" id="F0NHA7"/>
<dbReference type="HOGENOM" id="CLU_142189_2_0_2"/>
<evidence type="ECO:0000259" key="1">
    <source>
        <dbReference type="Pfam" id="PF13601"/>
    </source>
</evidence>
<dbReference type="eggNOG" id="arCOG00732">
    <property type="taxonomic scope" value="Archaea"/>
</dbReference>
<evidence type="ECO:0000313" key="3">
    <source>
        <dbReference type="Proteomes" id="UP000002664"/>
    </source>
</evidence>
<keyword evidence="3" id="KW-1185">Reference proteome</keyword>
<dbReference type="Gene3D" id="1.10.10.10">
    <property type="entry name" value="Winged helix-like DNA-binding domain superfamily/Winged helix DNA-binding domain"/>
    <property type="match status" value="1"/>
</dbReference>
<name>F0NHA7_SACI5</name>
<dbReference type="RefSeq" id="WP_014513787.1">
    <property type="nucleotide sequence ID" value="NC_017276.1"/>
</dbReference>
<dbReference type="PANTHER" id="PTHR37318">
    <property type="entry name" value="BSL7504 PROTEIN"/>
    <property type="match status" value="1"/>
</dbReference>
<reference evidence="2 3" key="1">
    <citation type="journal article" date="2011" name="J. Bacteriol.">
        <title>Genome analyses of icelandic strains of Sulfolobus islandicus, model organisms for genetic and virus-host interaction studies.</title>
        <authorList>
            <person name="Guo L."/>
            <person name="Brugger K."/>
            <person name="Liu C."/>
            <person name="Shah S.A."/>
            <person name="Zheng H."/>
            <person name="Zhu Y."/>
            <person name="Wang S."/>
            <person name="Lillestol R.K."/>
            <person name="Chen L."/>
            <person name="Frank J."/>
            <person name="Prangishvili D."/>
            <person name="Paulin L."/>
            <person name="She Q."/>
            <person name="Huang L."/>
            <person name="Garrett R.A."/>
        </authorList>
    </citation>
    <scope>NUCLEOTIDE SEQUENCE [LARGE SCALE GENOMIC DNA]</scope>
    <source>
        <strain evidence="2 3">REY15A</strain>
    </source>
</reference>
<dbReference type="KEGG" id="sir:SiRe_0831"/>
<dbReference type="EMBL" id="CP002425">
    <property type="protein sequence ID" value="ADX84906.1"/>
    <property type="molecule type" value="Genomic_DNA"/>
</dbReference>
<proteinExistence type="predicted"/>
<sequence>MELDKLIKLLKDNKELNVGVRLGILLGLYYTRSAWFKELLEATRLNKAELYQHLKILHKSGYVEIKYIPTVEGKRLKVFITKKGDELIKQVVELLREK</sequence>
<dbReference type="STRING" id="930945.SiRe_0831"/>
<gene>
    <name evidence="2" type="ordered locus">SiRe_0831</name>
</gene>
<dbReference type="Proteomes" id="UP000002664">
    <property type="component" value="Chromosome"/>
</dbReference>
<dbReference type="Pfam" id="PF13601">
    <property type="entry name" value="HTH_34"/>
    <property type="match status" value="1"/>
</dbReference>
<feature type="domain" description="Winged helix DNA-binding" evidence="1">
    <location>
        <begin position="20"/>
        <end position="97"/>
    </location>
</feature>